<feature type="compositionally biased region" description="Polar residues" evidence="8">
    <location>
        <begin position="581"/>
        <end position="605"/>
    </location>
</feature>
<dbReference type="Pfam" id="PF25579">
    <property type="entry name" value="TPR_TRIP12_N"/>
    <property type="match status" value="1"/>
</dbReference>
<dbReference type="InterPro" id="IPR045322">
    <property type="entry name" value="HECTD1/TRIP12-like"/>
</dbReference>
<dbReference type="HOGENOM" id="CLU_000366_0_1_1"/>
<evidence type="ECO:0000256" key="2">
    <source>
        <dbReference type="ARBA" id="ARBA00006331"/>
    </source>
</evidence>
<feature type="compositionally biased region" description="Polar residues" evidence="8">
    <location>
        <begin position="546"/>
        <end position="557"/>
    </location>
</feature>
<organism evidence="10 11">
    <name type="scientific">Fomitopsis schrenkii</name>
    <name type="common">Brown rot fungus</name>
    <dbReference type="NCBI Taxonomy" id="2126942"/>
    <lineage>
        <taxon>Eukaryota</taxon>
        <taxon>Fungi</taxon>
        <taxon>Dikarya</taxon>
        <taxon>Basidiomycota</taxon>
        <taxon>Agaricomycotina</taxon>
        <taxon>Agaricomycetes</taxon>
        <taxon>Polyporales</taxon>
        <taxon>Fomitopsis</taxon>
    </lineage>
</organism>
<dbReference type="Proteomes" id="UP000015241">
    <property type="component" value="Unassembled WGS sequence"/>
</dbReference>
<dbReference type="Gene3D" id="3.90.1750.10">
    <property type="entry name" value="Hect, E3 ligase catalytic domains"/>
    <property type="match status" value="1"/>
</dbReference>
<dbReference type="InterPro" id="IPR016024">
    <property type="entry name" value="ARM-type_fold"/>
</dbReference>
<dbReference type="EMBL" id="KE504132">
    <property type="protein sequence ID" value="EPT02976.1"/>
    <property type="molecule type" value="Genomic_DNA"/>
</dbReference>
<comment type="catalytic activity">
    <reaction evidence="1">
        <text>S-ubiquitinyl-[E2 ubiquitin-conjugating enzyme]-L-cysteine + [acceptor protein]-L-lysine = [E2 ubiquitin-conjugating enzyme]-L-cysteine + N(6)-ubiquitinyl-[acceptor protein]-L-lysine.</text>
        <dbReference type="EC" id="2.3.2.26"/>
    </reaction>
</comment>
<evidence type="ECO:0000313" key="11">
    <source>
        <dbReference type="Proteomes" id="UP000015241"/>
    </source>
</evidence>
<dbReference type="Gene3D" id="3.40.640.10">
    <property type="entry name" value="Type I PLP-dependent aspartate aminotransferase-like (Major domain)"/>
    <property type="match status" value="1"/>
</dbReference>
<dbReference type="eggNOG" id="KOG1404">
    <property type="taxonomic scope" value="Eukaryota"/>
</dbReference>
<dbReference type="PANTHER" id="PTHR45670">
    <property type="entry name" value="E3 UBIQUITIN-PROTEIN LIGASE TRIP12"/>
    <property type="match status" value="1"/>
</dbReference>
<dbReference type="OrthoDB" id="423283at2759"/>
<feature type="compositionally biased region" description="Polar residues" evidence="8">
    <location>
        <begin position="1143"/>
        <end position="1171"/>
    </location>
</feature>
<dbReference type="InterPro" id="IPR035983">
    <property type="entry name" value="Hect_E3_ubiquitin_ligase"/>
</dbReference>
<dbReference type="GO" id="GO:0000209">
    <property type="term" value="P:protein polyubiquitination"/>
    <property type="evidence" value="ECO:0007669"/>
    <property type="project" value="TreeGrafter"/>
</dbReference>
<feature type="compositionally biased region" description="Basic and acidic residues" evidence="8">
    <location>
        <begin position="515"/>
        <end position="535"/>
    </location>
</feature>
<dbReference type="GO" id="GO:0008483">
    <property type="term" value="F:transaminase activity"/>
    <property type="evidence" value="ECO:0007669"/>
    <property type="project" value="InterPro"/>
</dbReference>
<feature type="active site" description="Glycyl thioester intermediate" evidence="7">
    <location>
        <position position="2319"/>
    </location>
</feature>
<dbReference type="GO" id="GO:0030170">
    <property type="term" value="F:pyridoxal phosphate binding"/>
    <property type="evidence" value="ECO:0007669"/>
    <property type="project" value="InterPro"/>
</dbReference>
<dbReference type="InterPro" id="IPR057948">
    <property type="entry name" value="TPR_TRIP12_N"/>
</dbReference>
<feature type="region of interest" description="Disordered" evidence="8">
    <location>
        <begin position="1583"/>
        <end position="1749"/>
    </location>
</feature>
<evidence type="ECO:0000256" key="7">
    <source>
        <dbReference type="PROSITE-ProRule" id="PRU00104"/>
    </source>
</evidence>
<feature type="compositionally biased region" description="Polar residues" evidence="8">
    <location>
        <begin position="467"/>
        <end position="478"/>
    </location>
</feature>
<feature type="compositionally biased region" description="Basic and acidic residues" evidence="8">
    <location>
        <begin position="651"/>
        <end position="660"/>
    </location>
</feature>
<sequence length="2352" mass="254981">MAPTATHETSASMTKSALKPTSILHRTPWTPPIAASAQGIYVTLQDGRQLIDAVGGAAVACIGNGHPAVQKALKEQVDKLSYVYNMQLSNEPAEELAQLLIEQSNGAFDLVGFVSGGTEAMEAVIKTARQYFFETKQPQRTNIIARQLSFHGNSVGTLSLAYHPARRGLYEAILDHEHYHHVSPAYAKRFQKPDETEEQYVERLRKELEDKFLELGPDTVIGFVAETVVGATTGVVPAPKGYFKAMKSVCDKYGALFILDEVMSGMGRLGTLHAWQSFGDNVSPDIQAVAKGLGGGYGSIGAILMSKKVADGIRDASGFWKHGHTYQAHPLACAASLAVQKVIAGENLLENARVQGDYLGSLLRKRLQSPNALAAPFVFDVRGGGAWWGVEFDFTGPEASMIDFKGGKFGLLAQTRCLEKGLIIMGMTGGANIEGTAGDHLMLSPAYNVTREQVEKIVDLFVESIEDPSTSVPGSSTDAKVLRSSARVKAARQKEKEKERSSADQATSSSIPAKRSREATSAKGKGKEVSDEVSRASKRARRATYPVSSALTINEPTSDAKGKRRAQAHSSEEESPASPSTTKFTRTVSAYSLRSRSEAQTTTAMTKKSRATSGKGKAAAKSKAMSAIASTSRADEDVEMLDAECMHAELDEHNEKHESIDDYEGGDDAAEDVDQDEGDDQDEALDEDQREPAKLSSDGFDEPSAMAIFGDYRQLGSYMMGLSSRLKTMLNNIKPTADPTTRLLTLQELSELLSISTEDTLAGSFQVESFVRELVRTLGGTGGDPDEDDDQDPQDVDEDAALAAALAMSAGGGAYQGDENLEAQVLACRCLANLMEALPGVAHTVVYHGAIPVLCSKLIEISYIDLAEQTLSTLEKISEEFPSSIVREGGLAALLNYLDFFSIAVQRTALQAASNCCRNISAEHFPMVRGVWPTIRNCLGYADQRLVEFACLCVIRVIDAYHRIAPEKLESLVDVDLVRAVNLLLLPSGGSPLIAAGTFTLLLRAMATSARASPKITLVLLEAGIVDTLYQILTGVLPSASEDGEEQGDGNGGQGLGGGLADMTVMENLAHRPKDQVEEALSLVSELMPPLPKDGVFDHKAYTEKALSKLVKARAKAERAAARQALNTTIVSLIDEDPPVIQTPGTSTPTQAQPEEPNSNDPSSADTQSIQDGDEGIVPPITSKEMAVDRAELLRSNPAVVGRFLHLMVPILVDVYAASVMAPVRIKTLTGLLKAVSFLDVDELIRVFKFVPIATFASSILSSKDHPSLVIGALQIVELLLTKAPSEYRPAFRREGVLHEIELLSTRPVATLKAKDKDKDKDKETDAPVLPDLPATSVSPAVAASMPTYKKLSSLALEPDDAITWRARLIRYKYLHGLEEEQGDDSFATLKRIVEEIGKQDVSEQQLETALISLAELFASPHSSVSSFELLQSGLVDALLQLVTDERRAVGPDGRRELLFRVFTTQKLKGGMYGQTPLATLVKKLQESLTRMESFEVVTVAQSLDDSKRSSPSLLARQLRLRLVATEDADVPKSLSNIVVSIHAIATFQALHDYLRPRVAGILPSGSRLSGMLAALAASALAPPTSSRGLPTPPAPNPTSTESGIISRRRSLRLKEKKAGGVDAADEPSTSNDAEPLSKSPPQSSAGAEVGDSSASPSAPDSASSGTAVQEPDFTGDCTDDEIDVDAEVLEDDEHLDNLDADKTVTVSVGEDGSKVEAQTPDGTRVPTPAPMKSRPPMSGGRSSGVGGSYAAAVKSKPNDWHLEFFMDDHKLPLDLTIYGAVHQHEGRKKTGQAPSPNLFWQGVYTVKFKKVPGPTPLSESRGDDLGSRSRSPTPPLSSLPEDAPHGKILRLLRVLHKLNVQESDRPVVPGPKRVLPESAFVNNKLTAKLTRQLEEPMIVASSCLPEWALDLPQHFPFLFPFGTRYNFLQSTSFGYARLILKWQSQQSRGQDSSRRDDGVGFLGRLQRQKVRISRQHILESAVKVFELYGSSSSILEVEYFEEVGTGLGPTLEFYSLVSKEFARKDLKIWRDADPTLSGQYVHHPLGLFPAPINVEAVADVGHKRTHIFRVIGQFVAKALLDSRIIDLSFNKVFLKLVLGEDVPLTVDNLRRVDPDLAASLEQIQSFATVKSQAEKIRRKLGVVEDVMVEDLALDFTIPGYDIELRPGGRNIAVTSENVDEYVHEVLDAIIGKGAQLQAKAFREGFSKVFPIADLHSFTTDELIMLLGNSEEDWSLETLSEALKADHGFNVESRAIHDLLEIMSEFDAPTRRSYLQFITGSPRLPIGGFRGLNPPLTVVRKPHETPLTADDYLPSVMTCVNYLKLPEYSSKAVMREKLNVAMREGVGSFHLS</sequence>
<dbReference type="SUPFAM" id="SSF56204">
    <property type="entry name" value="Hect, E3 ligase catalytic domain"/>
    <property type="match status" value="1"/>
</dbReference>
<dbReference type="CDD" id="cd00610">
    <property type="entry name" value="OAT_like"/>
    <property type="match status" value="1"/>
</dbReference>
<evidence type="ECO:0000313" key="10">
    <source>
        <dbReference type="EMBL" id="EPT02976.1"/>
    </source>
</evidence>
<dbReference type="InterPro" id="IPR011989">
    <property type="entry name" value="ARM-like"/>
</dbReference>
<gene>
    <name evidence="10" type="ORF">FOMPIDRAFT_1035633</name>
</gene>
<reference evidence="10 11" key="1">
    <citation type="journal article" date="2012" name="Science">
        <title>The Paleozoic origin of enzymatic lignin decomposition reconstructed from 31 fungal genomes.</title>
        <authorList>
            <person name="Floudas D."/>
            <person name="Binder M."/>
            <person name="Riley R."/>
            <person name="Barry K."/>
            <person name="Blanchette R.A."/>
            <person name="Henrissat B."/>
            <person name="Martinez A.T."/>
            <person name="Otillar R."/>
            <person name="Spatafora J.W."/>
            <person name="Yadav J.S."/>
            <person name="Aerts A."/>
            <person name="Benoit I."/>
            <person name="Boyd A."/>
            <person name="Carlson A."/>
            <person name="Copeland A."/>
            <person name="Coutinho P.M."/>
            <person name="de Vries R.P."/>
            <person name="Ferreira P."/>
            <person name="Findley K."/>
            <person name="Foster B."/>
            <person name="Gaskell J."/>
            <person name="Glotzer D."/>
            <person name="Gorecki P."/>
            <person name="Heitman J."/>
            <person name="Hesse C."/>
            <person name="Hori C."/>
            <person name="Igarashi K."/>
            <person name="Jurgens J.A."/>
            <person name="Kallen N."/>
            <person name="Kersten P."/>
            <person name="Kohler A."/>
            <person name="Kuees U."/>
            <person name="Kumar T.K.A."/>
            <person name="Kuo A."/>
            <person name="LaButti K."/>
            <person name="Larrondo L.F."/>
            <person name="Lindquist E."/>
            <person name="Ling A."/>
            <person name="Lombard V."/>
            <person name="Lucas S."/>
            <person name="Lundell T."/>
            <person name="Martin R."/>
            <person name="McLaughlin D.J."/>
            <person name="Morgenstern I."/>
            <person name="Morin E."/>
            <person name="Murat C."/>
            <person name="Nagy L.G."/>
            <person name="Nolan M."/>
            <person name="Ohm R.A."/>
            <person name="Patyshakuliyeva A."/>
            <person name="Rokas A."/>
            <person name="Ruiz-Duenas F.J."/>
            <person name="Sabat G."/>
            <person name="Salamov A."/>
            <person name="Samejima M."/>
            <person name="Schmutz J."/>
            <person name="Slot J.C."/>
            <person name="St John F."/>
            <person name="Stenlid J."/>
            <person name="Sun H."/>
            <person name="Sun S."/>
            <person name="Syed K."/>
            <person name="Tsang A."/>
            <person name="Wiebenga A."/>
            <person name="Young D."/>
            <person name="Pisabarro A."/>
            <person name="Eastwood D.C."/>
            <person name="Martin F."/>
            <person name="Cullen D."/>
            <person name="Grigoriev I.V."/>
            <person name="Hibbett D.S."/>
        </authorList>
    </citation>
    <scope>NUCLEOTIDE SEQUENCE</scope>
    <source>
        <strain evidence="11">FP-58527</strain>
    </source>
</reference>
<dbReference type="InterPro" id="IPR000569">
    <property type="entry name" value="HECT_dom"/>
</dbReference>
<dbReference type="InterPro" id="IPR015421">
    <property type="entry name" value="PyrdxlP-dep_Trfase_major"/>
</dbReference>
<proteinExistence type="inferred from homology"/>
<keyword evidence="6" id="KW-0663">Pyridoxal phosphate</keyword>
<feature type="compositionally biased region" description="Gly residues" evidence="8">
    <location>
        <begin position="1049"/>
        <end position="1060"/>
    </location>
</feature>
<evidence type="ECO:0000256" key="1">
    <source>
        <dbReference type="ARBA" id="ARBA00000885"/>
    </source>
</evidence>
<feature type="region of interest" description="Disordered" evidence="8">
    <location>
        <begin position="1812"/>
        <end position="1844"/>
    </location>
</feature>
<keyword evidence="5 7" id="KW-0833">Ubl conjugation pathway</keyword>
<dbReference type="eggNOG" id="KOG0168">
    <property type="taxonomic scope" value="Eukaryota"/>
</dbReference>
<feature type="region of interest" description="Disordered" evidence="8">
    <location>
        <begin position="1314"/>
        <end position="1334"/>
    </location>
</feature>
<evidence type="ECO:0000256" key="4">
    <source>
        <dbReference type="ARBA" id="ARBA00022679"/>
    </source>
</evidence>
<feature type="region of interest" description="Disordered" evidence="8">
    <location>
        <begin position="1136"/>
        <end position="1178"/>
    </location>
</feature>
<dbReference type="Gene3D" id="3.90.1150.10">
    <property type="entry name" value="Aspartate Aminotransferase, domain 1"/>
    <property type="match status" value="1"/>
</dbReference>
<feature type="compositionally biased region" description="Low complexity" evidence="8">
    <location>
        <begin position="1652"/>
        <end position="1665"/>
    </location>
</feature>
<dbReference type="Pfam" id="PF00202">
    <property type="entry name" value="Aminotran_3"/>
    <property type="match status" value="1"/>
</dbReference>
<protein>
    <recommendedName>
        <fullName evidence="3">HECT-type E3 ubiquitin transferase</fullName>
        <ecNumber evidence="3">2.3.2.26</ecNumber>
    </recommendedName>
</protein>
<feature type="compositionally biased region" description="Acidic residues" evidence="8">
    <location>
        <begin position="661"/>
        <end position="689"/>
    </location>
</feature>
<evidence type="ECO:0000259" key="9">
    <source>
        <dbReference type="PROSITE" id="PS50237"/>
    </source>
</evidence>
<evidence type="ECO:0000256" key="6">
    <source>
        <dbReference type="ARBA" id="ARBA00022898"/>
    </source>
</evidence>
<dbReference type="SUPFAM" id="SSF48371">
    <property type="entry name" value="ARM repeat"/>
    <property type="match status" value="1"/>
</dbReference>
<dbReference type="SUPFAM" id="SSF53383">
    <property type="entry name" value="PLP-dependent transferases"/>
    <property type="match status" value="1"/>
</dbReference>
<feature type="region of interest" description="Disordered" evidence="8">
    <location>
        <begin position="1040"/>
        <end position="1060"/>
    </location>
</feature>
<dbReference type="EC" id="2.3.2.26" evidence="3"/>
<evidence type="ECO:0000256" key="3">
    <source>
        <dbReference type="ARBA" id="ARBA00012485"/>
    </source>
</evidence>
<evidence type="ECO:0000256" key="5">
    <source>
        <dbReference type="ARBA" id="ARBA00022786"/>
    </source>
</evidence>
<dbReference type="CDD" id="cd00078">
    <property type="entry name" value="HECTc"/>
    <property type="match status" value="1"/>
</dbReference>
<evidence type="ECO:0000256" key="8">
    <source>
        <dbReference type="SAM" id="MobiDB-lite"/>
    </source>
</evidence>
<keyword evidence="4" id="KW-0808">Transferase</keyword>
<feature type="domain" description="HECT" evidence="9">
    <location>
        <begin position="2009"/>
        <end position="2352"/>
    </location>
</feature>
<feature type="compositionally biased region" description="Acidic residues" evidence="8">
    <location>
        <begin position="1678"/>
        <end position="1695"/>
    </location>
</feature>
<dbReference type="STRING" id="743788.S8FNX7"/>
<dbReference type="InParanoid" id="S8FNX7"/>
<dbReference type="Gene3D" id="1.25.10.10">
    <property type="entry name" value="Leucine-rich Repeat Variant"/>
    <property type="match status" value="1"/>
</dbReference>
<dbReference type="InterPro" id="IPR015422">
    <property type="entry name" value="PyrdxlP-dep_Trfase_small"/>
</dbReference>
<feature type="region of interest" description="Disordered" evidence="8">
    <location>
        <begin position="467"/>
        <end position="635"/>
    </location>
</feature>
<dbReference type="FunCoup" id="S8FNX7">
    <property type="interactions" value="659"/>
</dbReference>
<feature type="compositionally biased region" description="Basic and acidic residues" evidence="8">
    <location>
        <begin position="492"/>
        <end position="502"/>
    </location>
</feature>
<dbReference type="PANTHER" id="PTHR45670:SF1">
    <property type="entry name" value="E3 UBIQUITIN-PROTEIN LIGASE HECTD1"/>
    <property type="match status" value="1"/>
</dbReference>
<comment type="similarity">
    <text evidence="2">Belongs to the UPL family. K-HECT subfamily.</text>
</comment>
<feature type="compositionally biased region" description="Basic and acidic residues" evidence="8">
    <location>
        <begin position="1314"/>
        <end position="1326"/>
    </location>
</feature>
<dbReference type="InterPro" id="IPR005814">
    <property type="entry name" value="Aminotrans_3"/>
</dbReference>
<dbReference type="GO" id="GO:0043161">
    <property type="term" value="P:proteasome-mediated ubiquitin-dependent protein catabolic process"/>
    <property type="evidence" value="ECO:0007669"/>
    <property type="project" value="TreeGrafter"/>
</dbReference>
<feature type="region of interest" description="Disordered" evidence="8">
    <location>
        <begin position="651"/>
        <end position="702"/>
    </location>
</feature>
<dbReference type="Gene3D" id="3.30.2410.10">
    <property type="entry name" value="Hect, E3 ligase catalytic domain"/>
    <property type="match status" value="1"/>
</dbReference>
<feature type="compositionally biased region" description="Low complexity" evidence="8">
    <location>
        <begin position="611"/>
        <end position="632"/>
    </location>
</feature>
<dbReference type="Pfam" id="PF00632">
    <property type="entry name" value="HECT"/>
    <property type="match status" value="1"/>
</dbReference>
<keyword evidence="11" id="KW-1185">Reference proteome</keyword>
<dbReference type="GO" id="GO:0061630">
    <property type="term" value="F:ubiquitin protein ligase activity"/>
    <property type="evidence" value="ECO:0007669"/>
    <property type="project" value="UniProtKB-EC"/>
</dbReference>
<dbReference type="GO" id="GO:0016607">
    <property type="term" value="C:nuclear speck"/>
    <property type="evidence" value="ECO:0007669"/>
    <property type="project" value="TreeGrafter"/>
</dbReference>
<dbReference type="SMART" id="SM00119">
    <property type="entry name" value="HECTc"/>
    <property type="match status" value="1"/>
</dbReference>
<dbReference type="eggNOG" id="KOG0170">
    <property type="taxonomic scope" value="Eukaryota"/>
</dbReference>
<accession>S8FNX7</accession>
<dbReference type="PROSITE" id="PS50237">
    <property type="entry name" value="HECT"/>
    <property type="match status" value="1"/>
</dbReference>
<name>S8FNX7_FOMSC</name>
<dbReference type="InterPro" id="IPR015424">
    <property type="entry name" value="PyrdxlP-dep_Trfase"/>
</dbReference>